<dbReference type="SUPFAM" id="SSF47616">
    <property type="entry name" value="GST C-terminal domain-like"/>
    <property type="match status" value="1"/>
</dbReference>
<evidence type="ECO:0000259" key="1">
    <source>
        <dbReference type="PROSITE" id="PS50404"/>
    </source>
</evidence>
<evidence type="ECO:0000313" key="2">
    <source>
        <dbReference type="EMBL" id="TMO65023.1"/>
    </source>
</evidence>
<dbReference type="InterPro" id="IPR004045">
    <property type="entry name" value="Glutathione_S-Trfase_N"/>
</dbReference>
<dbReference type="SUPFAM" id="SSF52833">
    <property type="entry name" value="Thioredoxin-like"/>
    <property type="match status" value="1"/>
</dbReference>
<dbReference type="AlphaFoldDB" id="A0A5S3V322"/>
<dbReference type="PANTHER" id="PTHR42673:SF4">
    <property type="entry name" value="MALEYLACETOACETATE ISOMERASE"/>
    <property type="match status" value="1"/>
</dbReference>
<gene>
    <name evidence="2" type="ORF">CWC19_17960</name>
    <name evidence="3" type="ORF">CWC20_12825</name>
</gene>
<evidence type="ECO:0000313" key="5">
    <source>
        <dbReference type="Proteomes" id="UP000307217"/>
    </source>
</evidence>
<dbReference type="GO" id="GO:0016034">
    <property type="term" value="F:maleylacetoacetate isomerase activity"/>
    <property type="evidence" value="ECO:0007669"/>
    <property type="project" value="TreeGrafter"/>
</dbReference>
<dbReference type="Proteomes" id="UP000307217">
    <property type="component" value="Unassembled WGS sequence"/>
</dbReference>
<dbReference type="Gene3D" id="3.40.30.10">
    <property type="entry name" value="Glutaredoxin"/>
    <property type="match status" value="1"/>
</dbReference>
<keyword evidence="4" id="KW-1185">Reference proteome</keyword>
<dbReference type="InterPro" id="IPR036249">
    <property type="entry name" value="Thioredoxin-like_sf"/>
</dbReference>
<name>A0A5S3V322_9GAMM</name>
<dbReference type="CDD" id="cd03043">
    <property type="entry name" value="GST_N_1"/>
    <property type="match status" value="1"/>
</dbReference>
<evidence type="ECO:0000313" key="4">
    <source>
        <dbReference type="Proteomes" id="UP000307164"/>
    </source>
</evidence>
<dbReference type="InterPro" id="IPR036282">
    <property type="entry name" value="Glutathione-S-Trfase_C_sf"/>
</dbReference>
<sequence length="219" mass="25056">MQLFIGNKNYSSWSLRAWLMLAKSGVNFSEVKLTLDTPEFYKRLESVTPTLKVPTLIDNEIAVWDSLAICEYINDAYMSGAGWPSEQLMRAKARALACEMHAGFNGIRNEMPMNIRATRYVELSEQAKKDIMRVEQIWCEQMQKFTGHGDWLFGPWSIVDAMFAPVALRFKTYGITLNEDASRYMETVLNCSELQCWIADALKETDIVAIDEAGKEREL</sequence>
<dbReference type="EMBL" id="PNBX01000097">
    <property type="protein sequence ID" value="TMO65023.1"/>
    <property type="molecule type" value="Genomic_DNA"/>
</dbReference>
<dbReference type="Pfam" id="PF13409">
    <property type="entry name" value="GST_N_2"/>
    <property type="match status" value="1"/>
</dbReference>
<dbReference type="RefSeq" id="WP_138593167.1">
    <property type="nucleotide sequence ID" value="NZ_PNBW01000057.1"/>
</dbReference>
<evidence type="ECO:0000313" key="3">
    <source>
        <dbReference type="EMBL" id="TMO73595.1"/>
    </source>
</evidence>
<reference evidence="4 5" key="2">
    <citation type="submission" date="2019-06" db="EMBL/GenBank/DDBJ databases">
        <title>Co-occurence of chitin degradation, pigmentation and bioactivity in marine Pseudoalteromonas.</title>
        <authorList>
            <person name="Sonnenschein E.C."/>
            <person name="Bech P.K."/>
        </authorList>
    </citation>
    <scope>NUCLEOTIDE SEQUENCE [LARGE SCALE GENOMIC DNA]</scope>
    <source>
        <strain evidence="5">S3790</strain>
        <strain evidence="4">S3895</strain>
    </source>
</reference>
<reference evidence="4 5" key="1">
    <citation type="submission" date="2018-01" db="EMBL/GenBank/DDBJ databases">
        <authorList>
            <person name="Paulsen S."/>
            <person name="Gram L.K."/>
        </authorList>
    </citation>
    <scope>NUCLEOTIDE SEQUENCE [LARGE SCALE GENOMIC DNA]</scope>
    <source>
        <strain evidence="2 5">S3790</strain>
        <strain evidence="3 4">S3895</strain>
    </source>
</reference>
<organism evidence="2 5">
    <name type="scientific">Pseudoalteromonas aurantia</name>
    <dbReference type="NCBI Taxonomy" id="43654"/>
    <lineage>
        <taxon>Bacteria</taxon>
        <taxon>Pseudomonadati</taxon>
        <taxon>Pseudomonadota</taxon>
        <taxon>Gammaproteobacteria</taxon>
        <taxon>Alteromonadales</taxon>
        <taxon>Pseudoalteromonadaceae</taxon>
        <taxon>Pseudoalteromonas</taxon>
    </lineage>
</organism>
<dbReference type="SFLD" id="SFLDS00019">
    <property type="entry name" value="Glutathione_Transferase_(cytos"/>
    <property type="match status" value="1"/>
</dbReference>
<dbReference type="InterPro" id="IPR040079">
    <property type="entry name" value="Glutathione_S-Trfase"/>
</dbReference>
<dbReference type="GO" id="GO:0006749">
    <property type="term" value="P:glutathione metabolic process"/>
    <property type="evidence" value="ECO:0007669"/>
    <property type="project" value="TreeGrafter"/>
</dbReference>
<dbReference type="OrthoDB" id="9799538at2"/>
<protein>
    <submittedName>
        <fullName evidence="2">Glutathione S-transferase</fullName>
    </submittedName>
</protein>
<proteinExistence type="predicted"/>
<dbReference type="Gene3D" id="1.20.1050.10">
    <property type="match status" value="1"/>
</dbReference>
<feature type="domain" description="GST N-terminal" evidence="1">
    <location>
        <begin position="1"/>
        <end position="81"/>
    </location>
</feature>
<reference evidence="2" key="3">
    <citation type="submission" date="2019-09" db="EMBL/GenBank/DDBJ databases">
        <title>Co-occurence of chitin degradation, pigmentation and bioactivity in marine Pseudoalteromonas.</title>
        <authorList>
            <person name="Sonnenschein E.C."/>
            <person name="Bech P.K."/>
        </authorList>
    </citation>
    <scope>NUCLEOTIDE SEQUENCE</scope>
    <source>
        <strain evidence="2">S3790</strain>
        <strain evidence="3">S3895</strain>
    </source>
</reference>
<dbReference type="Proteomes" id="UP000307164">
    <property type="component" value="Unassembled WGS sequence"/>
</dbReference>
<dbReference type="PROSITE" id="PS50404">
    <property type="entry name" value="GST_NTER"/>
    <property type="match status" value="1"/>
</dbReference>
<dbReference type="PANTHER" id="PTHR42673">
    <property type="entry name" value="MALEYLACETOACETATE ISOMERASE"/>
    <property type="match status" value="1"/>
</dbReference>
<accession>A0A5S3V322</accession>
<dbReference type="EMBL" id="PNBW01000057">
    <property type="protein sequence ID" value="TMO73595.1"/>
    <property type="molecule type" value="Genomic_DNA"/>
</dbReference>
<dbReference type="CDD" id="cd03194">
    <property type="entry name" value="GST_C_3"/>
    <property type="match status" value="1"/>
</dbReference>
<dbReference type="GO" id="GO:0004364">
    <property type="term" value="F:glutathione transferase activity"/>
    <property type="evidence" value="ECO:0007669"/>
    <property type="project" value="TreeGrafter"/>
</dbReference>
<dbReference type="GO" id="GO:0006559">
    <property type="term" value="P:L-phenylalanine catabolic process"/>
    <property type="evidence" value="ECO:0007669"/>
    <property type="project" value="TreeGrafter"/>
</dbReference>
<keyword evidence="2" id="KW-0808">Transferase</keyword>
<comment type="caution">
    <text evidence="2">The sequence shown here is derived from an EMBL/GenBank/DDBJ whole genome shotgun (WGS) entry which is preliminary data.</text>
</comment>